<keyword evidence="7" id="KW-0547">Nucleotide-binding</keyword>
<dbReference type="InterPro" id="IPR023382">
    <property type="entry name" value="MnmA-like_central_sf"/>
</dbReference>
<keyword evidence="5" id="KW-0808">Transferase</keyword>
<dbReference type="GO" id="GO:0016024">
    <property type="term" value="P:CDP-diacylglycerol biosynthetic process"/>
    <property type="evidence" value="ECO:0007669"/>
    <property type="project" value="UniProtKB-UniPathway"/>
</dbReference>
<protein>
    <recommendedName>
        <fullName evidence="3">tRNA-5-taurinomethyluridine 2-sulfurtransferase</fullName>
        <ecNumber evidence="3">2.8.1.14</ecNumber>
    </recommendedName>
</protein>
<dbReference type="EC" id="2.8.1.14" evidence="3"/>
<evidence type="ECO:0000256" key="7">
    <source>
        <dbReference type="ARBA" id="ARBA00022741"/>
    </source>
</evidence>
<evidence type="ECO:0000256" key="1">
    <source>
        <dbReference type="ARBA" id="ARBA00003986"/>
    </source>
</evidence>
<keyword evidence="12" id="KW-0812">Transmembrane</keyword>
<keyword evidence="4" id="KW-0820">tRNA-binding</keyword>
<dbReference type="UniPathway" id="UPA00557">
    <property type="reaction ID" value="UER00613"/>
</dbReference>
<keyword evidence="12" id="KW-1133">Transmembrane helix</keyword>
<feature type="transmembrane region" description="Helical" evidence="12">
    <location>
        <begin position="458"/>
        <end position="491"/>
    </location>
</feature>
<comment type="catalytic activity">
    <reaction evidence="11">
        <text>5-taurinomethyluridine(34) in tRNA + S-sulfanyl-L-cysteinyl-[protein] + AH2 + ATP = 5-taurinomethyl-2-thiouridine(34) in tRNA + L-cysteinyl-[protein] + A + AMP + diphosphate + H(+)</text>
        <dbReference type="Rhea" id="RHEA:47040"/>
        <dbReference type="Rhea" id="RHEA-COMP:10131"/>
        <dbReference type="Rhea" id="RHEA-COMP:11726"/>
        <dbReference type="Rhea" id="RHEA-COMP:11732"/>
        <dbReference type="Rhea" id="RHEA-COMP:11733"/>
        <dbReference type="ChEBI" id="CHEBI:13193"/>
        <dbReference type="ChEBI" id="CHEBI:15378"/>
        <dbReference type="ChEBI" id="CHEBI:17499"/>
        <dbReference type="ChEBI" id="CHEBI:29950"/>
        <dbReference type="ChEBI" id="CHEBI:30616"/>
        <dbReference type="ChEBI" id="CHEBI:33019"/>
        <dbReference type="ChEBI" id="CHEBI:61963"/>
        <dbReference type="ChEBI" id="CHEBI:87171"/>
        <dbReference type="ChEBI" id="CHEBI:87172"/>
        <dbReference type="ChEBI" id="CHEBI:456215"/>
        <dbReference type="EC" id="2.8.1.14"/>
    </reaction>
</comment>
<evidence type="ECO:0000259" key="13">
    <source>
        <dbReference type="SMART" id="SM00563"/>
    </source>
</evidence>
<dbReference type="Gene3D" id="2.40.30.10">
    <property type="entry name" value="Translation factors"/>
    <property type="match status" value="1"/>
</dbReference>
<keyword evidence="9" id="KW-0694">RNA-binding</keyword>
<dbReference type="GO" id="GO:0000049">
    <property type="term" value="F:tRNA binding"/>
    <property type="evidence" value="ECO:0007669"/>
    <property type="project" value="UniProtKB-KW"/>
</dbReference>
<proteinExistence type="inferred from homology"/>
<dbReference type="SUPFAM" id="SSF69593">
    <property type="entry name" value="Glycerol-3-phosphate (1)-acyltransferase"/>
    <property type="match status" value="1"/>
</dbReference>
<evidence type="ECO:0000256" key="3">
    <source>
        <dbReference type="ARBA" id="ARBA00011953"/>
    </source>
</evidence>
<dbReference type="EnsemblPlants" id="Bo5g082390.1">
    <property type="protein sequence ID" value="Bo5g082390.1"/>
    <property type="gene ID" value="Bo5g082390"/>
</dbReference>
<sequence length="833" mass="94443">MLSAVVKPLPSLFRLPPLSSSSLSLYLRVSPLSSSYFHSQSPHPRRSYSRHAFLGDHHLSCSMPNKPLRVAVPLSGGVDSSVALRLLHAAGHSCFENFWNQCPWEDDLKYAKHVCEQVDVPLKVVHLTDEYWERVVSDIIEEYRCGRTPNPDVLCNTRIKFGAFMDAISGMEYEYIASVHYAKVVHPPADQTDSSSVLELSQDMVPASALGKLGSPQGSMAVEPSPQCALRLGAKGDRHFKHSMVKDQTYFLSHLCQTQLKRLLFPLGCVKKEEVRKLATEFDLPNKDRKDSQGICFLGKIKFSDFVGRHIGEMKGIILEAETGDFLGNHRGFWFYTIGQCQGLRLPGGPWYVVEKDTKNNVVFVSRNYYSIDKRRRVFRVGSLRWLSGKPPGNVNQLRCKVRHGPGFYSCSFEMEGDVAVVHLDEDDQGLAAGQFAAFYEGTTCIGSGVILESWDDMAIPAALVFVPVGVLFLVSGLIVNLIQLLFFIIVRPFSKSLYRRINKNVVELLWLQLIWLIDWWACIKVNLYADAETLQLLGKEHALVLSNHRSDIDWLIGWVMAQRAGCLGSSLAIMKKEAKYLPIIGWSMWFSDYIFLERSWDKDEKTLTAGFKRFEDFPMTFWLALFVEGTRFTQEKLEAAQEYASIRSLPSPRNVLIPRTKGFVSAVSHIRSFVPAVYDCTLTVRNNQPKPTLLRMFSGQSSELNLQLRRHKMSDLPETDDGIAQWCQDLFITKDAQLETYFTKDVFSDLDVHQINRPIKPLIVVIVWVCLLMYGGFKLLQWLSMVASWEIMCLFVVILVIATITMQVLIQSSESHRSTPAKRPLQEQLISA</sequence>
<dbReference type="InterPro" id="IPR046884">
    <property type="entry name" value="MnmA-like_central"/>
</dbReference>
<evidence type="ECO:0000256" key="9">
    <source>
        <dbReference type="ARBA" id="ARBA00022884"/>
    </source>
</evidence>
<dbReference type="Gramene" id="Bo5g082390.1">
    <property type="protein sequence ID" value="Bo5g082390.1"/>
    <property type="gene ID" value="Bo5g082390"/>
</dbReference>
<evidence type="ECO:0000256" key="4">
    <source>
        <dbReference type="ARBA" id="ARBA00022555"/>
    </source>
</evidence>
<dbReference type="InterPro" id="IPR032098">
    <property type="entry name" value="Acyltransf_C"/>
</dbReference>
<dbReference type="Gene3D" id="2.30.30.280">
    <property type="entry name" value="Adenine nucleotide alpha hydrolases-like domains"/>
    <property type="match status" value="1"/>
</dbReference>
<dbReference type="AlphaFoldDB" id="A0A0D3CG66"/>
<dbReference type="GO" id="GO:0061708">
    <property type="term" value="F:tRNA-5-taurinomethyluridine 2-sulfurtransferase"/>
    <property type="evidence" value="ECO:0007669"/>
    <property type="project" value="UniProtKB-EC"/>
</dbReference>
<comment type="function">
    <text evidence="1">Catalyzes the 2-thiolation of uridine at the wobble position (U34) of mitochondrial tRNA(Lys), tRNA(Glu) and tRNA(Gln). Required for the formation of 5-taurinomethyl-2-thiouridine (tm5s2U) of mitochondrial tRNA(Lys), tRNA(Glu), and tRNA(Gln) at the wobble position. ATP is required to activate the C2 atom of the wobble base.</text>
</comment>
<dbReference type="InterPro" id="IPR004506">
    <property type="entry name" value="MnmA-like"/>
</dbReference>
<name>A0A0D3CG66_BRAOL</name>
<dbReference type="SUPFAM" id="SSF52402">
    <property type="entry name" value="Adenine nucleotide alpha hydrolases-like"/>
    <property type="match status" value="1"/>
</dbReference>
<feature type="transmembrane region" description="Helical" evidence="12">
    <location>
        <begin position="790"/>
        <end position="811"/>
    </location>
</feature>
<dbReference type="SMART" id="SM00563">
    <property type="entry name" value="PlsC"/>
    <property type="match status" value="1"/>
</dbReference>
<dbReference type="Pfam" id="PF20258">
    <property type="entry name" value="tRNA_Me_trans_C"/>
    <property type="match status" value="1"/>
</dbReference>
<keyword evidence="8" id="KW-0067">ATP-binding</keyword>
<dbReference type="Pfam" id="PF01553">
    <property type="entry name" value="Acyltransferase"/>
    <property type="match status" value="1"/>
</dbReference>
<dbReference type="STRING" id="109376.A0A0D3CG66"/>
<comment type="similarity">
    <text evidence="2">Belongs to the MnmA/TRMU family.</text>
</comment>
<evidence type="ECO:0000256" key="5">
    <source>
        <dbReference type="ARBA" id="ARBA00022679"/>
    </source>
</evidence>
<dbReference type="PANTHER" id="PTHR43052:SF1">
    <property type="entry name" value="TRNA-5-TAURINOMETHYLURIDINE 2-SULFURTRANSFERASE"/>
    <property type="match status" value="1"/>
</dbReference>
<dbReference type="GO" id="GO:0016746">
    <property type="term" value="F:acyltransferase activity"/>
    <property type="evidence" value="ECO:0007669"/>
    <property type="project" value="InterPro"/>
</dbReference>
<accession>A0A0D3CG66</accession>
<reference evidence="14 15" key="1">
    <citation type="journal article" date="2014" name="Genome Biol.">
        <title>Transcriptome and methylome profiling reveals relics of genome dominance in the mesopolyploid Brassica oleracea.</title>
        <authorList>
            <person name="Parkin I.A."/>
            <person name="Koh C."/>
            <person name="Tang H."/>
            <person name="Robinson S.J."/>
            <person name="Kagale S."/>
            <person name="Clarke W.E."/>
            <person name="Town C.D."/>
            <person name="Nixon J."/>
            <person name="Krishnakumar V."/>
            <person name="Bidwell S.L."/>
            <person name="Denoeud F."/>
            <person name="Belcram H."/>
            <person name="Links M.G."/>
            <person name="Just J."/>
            <person name="Clarke C."/>
            <person name="Bender T."/>
            <person name="Huebert T."/>
            <person name="Mason A.S."/>
            <person name="Pires J.C."/>
            <person name="Barker G."/>
            <person name="Moore J."/>
            <person name="Walley P.G."/>
            <person name="Manoli S."/>
            <person name="Batley J."/>
            <person name="Edwards D."/>
            <person name="Nelson M.N."/>
            <person name="Wang X."/>
            <person name="Paterson A.H."/>
            <person name="King G."/>
            <person name="Bancroft I."/>
            <person name="Chalhoub B."/>
            <person name="Sharpe A.G."/>
        </authorList>
    </citation>
    <scope>NUCLEOTIDE SEQUENCE</scope>
    <source>
        <strain evidence="14 15">cv. TO1000</strain>
    </source>
</reference>
<organism evidence="14 15">
    <name type="scientific">Brassica oleracea var. oleracea</name>
    <dbReference type="NCBI Taxonomy" id="109376"/>
    <lineage>
        <taxon>Eukaryota</taxon>
        <taxon>Viridiplantae</taxon>
        <taxon>Streptophyta</taxon>
        <taxon>Embryophyta</taxon>
        <taxon>Tracheophyta</taxon>
        <taxon>Spermatophyta</taxon>
        <taxon>Magnoliopsida</taxon>
        <taxon>eudicotyledons</taxon>
        <taxon>Gunneridae</taxon>
        <taxon>Pentapetalae</taxon>
        <taxon>rosids</taxon>
        <taxon>malvids</taxon>
        <taxon>Brassicales</taxon>
        <taxon>Brassicaceae</taxon>
        <taxon>Brassiceae</taxon>
        <taxon>Brassica</taxon>
    </lineage>
</organism>
<evidence type="ECO:0000256" key="10">
    <source>
        <dbReference type="ARBA" id="ARBA00023157"/>
    </source>
</evidence>
<dbReference type="PANTHER" id="PTHR43052">
    <property type="match status" value="1"/>
</dbReference>
<dbReference type="InterPro" id="IPR002123">
    <property type="entry name" value="Plipid/glycerol_acylTrfase"/>
</dbReference>
<feature type="transmembrane region" description="Helical" evidence="12">
    <location>
        <begin position="763"/>
        <end position="784"/>
    </location>
</feature>
<dbReference type="eggNOG" id="KOG1505">
    <property type="taxonomic scope" value="Eukaryota"/>
</dbReference>
<reference evidence="14" key="2">
    <citation type="submission" date="2015-03" db="UniProtKB">
        <authorList>
            <consortium name="EnsemblPlants"/>
        </authorList>
    </citation>
    <scope>IDENTIFICATION</scope>
</reference>
<dbReference type="Proteomes" id="UP000032141">
    <property type="component" value="Chromosome C5"/>
</dbReference>
<evidence type="ECO:0000313" key="15">
    <source>
        <dbReference type="Proteomes" id="UP000032141"/>
    </source>
</evidence>
<dbReference type="Pfam" id="PF03054">
    <property type="entry name" value="tRNA_Me_trans"/>
    <property type="match status" value="2"/>
</dbReference>
<dbReference type="eggNOG" id="KOG2805">
    <property type="taxonomic scope" value="Eukaryota"/>
</dbReference>
<dbReference type="Pfam" id="PF20259">
    <property type="entry name" value="tRNA_Me_trans_M"/>
    <property type="match status" value="1"/>
</dbReference>
<feature type="domain" description="Phospholipid/glycerol acyltransferase" evidence="13">
    <location>
        <begin position="543"/>
        <end position="665"/>
    </location>
</feature>
<dbReference type="InterPro" id="IPR051305">
    <property type="entry name" value="tRNA_2-thiouridylase_MnmA"/>
</dbReference>
<evidence type="ECO:0000256" key="12">
    <source>
        <dbReference type="SAM" id="Phobius"/>
    </source>
</evidence>
<keyword evidence="12" id="KW-0472">Membrane</keyword>
<dbReference type="Pfam" id="PF16076">
    <property type="entry name" value="Acyltransf_C"/>
    <property type="match status" value="1"/>
</dbReference>
<keyword evidence="15" id="KW-1185">Reference proteome</keyword>
<dbReference type="InterPro" id="IPR046885">
    <property type="entry name" value="MnmA-like_C"/>
</dbReference>
<dbReference type="Gene3D" id="3.40.50.620">
    <property type="entry name" value="HUPs"/>
    <property type="match status" value="1"/>
</dbReference>
<dbReference type="CDD" id="cd07990">
    <property type="entry name" value="LPLAT_LCLAT1-like"/>
    <property type="match status" value="1"/>
</dbReference>
<dbReference type="InterPro" id="IPR014729">
    <property type="entry name" value="Rossmann-like_a/b/a_fold"/>
</dbReference>
<evidence type="ECO:0000256" key="11">
    <source>
        <dbReference type="ARBA" id="ARBA00049564"/>
    </source>
</evidence>
<dbReference type="GO" id="GO:0008033">
    <property type="term" value="P:tRNA processing"/>
    <property type="evidence" value="ECO:0007669"/>
    <property type="project" value="UniProtKB-KW"/>
</dbReference>
<keyword evidence="6" id="KW-0819">tRNA processing</keyword>
<dbReference type="CDD" id="cd01998">
    <property type="entry name" value="MnmA_TRMU-like"/>
    <property type="match status" value="1"/>
</dbReference>
<evidence type="ECO:0000256" key="2">
    <source>
        <dbReference type="ARBA" id="ARBA00006191"/>
    </source>
</evidence>
<evidence type="ECO:0000313" key="14">
    <source>
        <dbReference type="EnsemblPlants" id="Bo5g082390.1"/>
    </source>
</evidence>
<evidence type="ECO:0000256" key="6">
    <source>
        <dbReference type="ARBA" id="ARBA00022694"/>
    </source>
</evidence>
<dbReference type="HOGENOM" id="CLU_340785_0_0_1"/>
<keyword evidence="10" id="KW-1015">Disulfide bond</keyword>
<evidence type="ECO:0000256" key="8">
    <source>
        <dbReference type="ARBA" id="ARBA00022840"/>
    </source>
</evidence>
<dbReference type="GO" id="GO:0005524">
    <property type="term" value="F:ATP binding"/>
    <property type="evidence" value="ECO:0007669"/>
    <property type="project" value="UniProtKB-KW"/>
</dbReference>